<keyword evidence="2" id="KW-0812">Transmembrane</keyword>
<dbReference type="EMBL" id="JAQNDO010000001">
    <property type="protein sequence ID" value="MDC0744354.1"/>
    <property type="molecule type" value="Genomic_DNA"/>
</dbReference>
<feature type="region of interest" description="Disordered" evidence="1">
    <location>
        <begin position="50"/>
        <end position="74"/>
    </location>
</feature>
<feature type="transmembrane region" description="Helical" evidence="2">
    <location>
        <begin position="26"/>
        <end position="42"/>
    </location>
</feature>
<dbReference type="RefSeq" id="WP_271920779.1">
    <property type="nucleotide sequence ID" value="NZ_JAQNDO010000001.1"/>
</dbReference>
<comment type="caution">
    <text evidence="3">The sequence shown here is derived from an EMBL/GenBank/DDBJ whole genome shotgun (WGS) entry which is preliminary data.</text>
</comment>
<sequence>MSVHVSGSAVGPRHQRRSSVARRGRAWAFVFVSLSILLLTYGCVSPDRPYGEGPPDGGAGQGGGGGLGGGGGQGGDANGEPCSDSLACGSGFCVDGVCCDAACTGTCTSCKAADTGQSNGTCAPVIAGFDPESECADEGAASCGHDGSCDGEGACALYKAGTECAPQSCVEQTKVLAKTCDGAGTCVDTGTVDCAPNACVNNVCATDCTNDDACAAGKYCDGASGECLDKKAIGEACQGNKANQCASGFCADDVCCDAACEGDCEACTAALTGGANGTCAPILEGTDPHGGCLDQGPSSCGNDGTCDGKGACRNYMAGTICVQGGCAGGVQTNPDVCDGMGSCADKGTASCAPYACAGDVCASMCVIDVQCAAGQYCAAGACVPKKTAGGSCGGANECASGFCVDGVCCNTACAGTCQACSTLKKGSGANGVCGSIAVGSDPDSECLEQGAPSCGTNGVCNGAGACQLYAAGTVCVASSCTGSTQTNADTCNGMGVCADGGTKTCAPYACGAGTCKPSCVADADCTSGNACVNGVCGTKKPLGTACAAANECQSNFCVDGVCCDTTCSGLCQACSAAKKGGGSTNGTCGVILVGTDPDNECTDQGVMTCGTNGFCSGMGSCQLYPAGSACVAASCSGSTLTKADTCNGMGACIDAGTQPCAPYTCSTNACKATCAGDADCASTSYCLSQACVAKKGTGAACAATSECASGFCVDGYCCSTACTGLCQACSAAKKGGSNGVCGSITTGTDPDNECAAAAASTCGANGFCAAGACQLYASGTVCVAASCTNGVETKADTCSGTGTCTDNGTKACSPYVCGTTSCKTTCAVNADCAAGFTCSGGTCTAAGALPLGSACSTAAQCTTGFCVDGFCCNSACPGTCMSCSGAKHTFGSGVCAPIVEYTDPDNECADPTICCGGTCMSPLVCPI</sequence>
<feature type="compositionally biased region" description="Gly residues" evidence="1">
    <location>
        <begin position="54"/>
        <end position="74"/>
    </location>
</feature>
<protein>
    <recommendedName>
        <fullName evidence="5">Disintegrin domain-containing protein</fullName>
    </recommendedName>
</protein>
<dbReference type="Proteomes" id="UP001221411">
    <property type="component" value="Unassembled WGS sequence"/>
</dbReference>
<organism evidence="3 4">
    <name type="scientific">Polyangium mundeleinium</name>
    <dbReference type="NCBI Taxonomy" id="2995306"/>
    <lineage>
        <taxon>Bacteria</taxon>
        <taxon>Pseudomonadati</taxon>
        <taxon>Myxococcota</taxon>
        <taxon>Polyangia</taxon>
        <taxon>Polyangiales</taxon>
        <taxon>Polyangiaceae</taxon>
        <taxon>Polyangium</taxon>
    </lineage>
</organism>
<evidence type="ECO:0000256" key="1">
    <source>
        <dbReference type="SAM" id="MobiDB-lite"/>
    </source>
</evidence>
<proteinExistence type="predicted"/>
<keyword evidence="2" id="KW-0472">Membrane</keyword>
<evidence type="ECO:0000313" key="4">
    <source>
        <dbReference type="Proteomes" id="UP001221411"/>
    </source>
</evidence>
<accession>A0ABT5ES92</accession>
<keyword evidence="4" id="KW-1185">Reference proteome</keyword>
<keyword evidence="2" id="KW-1133">Transmembrane helix</keyword>
<evidence type="ECO:0000313" key="3">
    <source>
        <dbReference type="EMBL" id="MDC0744354.1"/>
    </source>
</evidence>
<evidence type="ECO:0000256" key="2">
    <source>
        <dbReference type="SAM" id="Phobius"/>
    </source>
</evidence>
<gene>
    <name evidence="3" type="ORF">POL67_23690</name>
</gene>
<reference evidence="3 4" key="1">
    <citation type="submission" date="2022-11" db="EMBL/GenBank/DDBJ databases">
        <title>Minimal conservation of predation-associated metabolite biosynthetic gene clusters underscores biosynthetic potential of Myxococcota including descriptions for ten novel species: Archangium lansinium sp. nov., Myxococcus landrumus sp. nov., Nannocystis bai.</title>
        <authorList>
            <person name="Ahearne A."/>
            <person name="Stevens C."/>
            <person name="Dowd S."/>
        </authorList>
    </citation>
    <scope>NUCLEOTIDE SEQUENCE [LARGE SCALE GENOMIC DNA]</scope>
    <source>
        <strain evidence="3 4">RJM3</strain>
    </source>
</reference>
<name>A0ABT5ES92_9BACT</name>
<evidence type="ECO:0008006" key="5">
    <source>
        <dbReference type="Google" id="ProtNLM"/>
    </source>
</evidence>